<dbReference type="Proteomes" id="UP000887578">
    <property type="component" value="Unplaced"/>
</dbReference>
<name>A0A914PSH7_9BILA</name>
<dbReference type="AlphaFoldDB" id="A0A914PSH7"/>
<evidence type="ECO:0000313" key="2">
    <source>
        <dbReference type="WBParaSite" id="PDA_v2.g19139.t1"/>
    </source>
</evidence>
<reference evidence="2" key="1">
    <citation type="submission" date="2022-11" db="UniProtKB">
        <authorList>
            <consortium name="WormBaseParasite"/>
        </authorList>
    </citation>
    <scope>IDENTIFICATION</scope>
</reference>
<proteinExistence type="predicted"/>
<accession>A0A914PSH7</accession>
<keyword evidence="1" id="KW-1185">Reference proteome</keyword>
<evidence type="ECO:0000313" key="1">
    <source>
        <dbReference type="Proteomes" id="UP000887578"/>
    </source>
</evidence>
<sequence length="256" mass="29909">MPKEVNKLPANPTQTVLLKNLGWDNEKKVWRTSDKRRQWSTFNDDQLNNGGKFKIKDGLSVDINIVDVFDAEGGQEMQNITSKLLKRVESCDIEYLCLENQNITFDEYLKLTATKKIESLFMDMVDIRYADGTIVPFDRVLAEVPKLHKMVIQGDYTDESKFNSETAKKLSELPKFENLWVFELHDISEAFNVDDFCNFILKHKTQKVDYDLHLDDMIDEDYQTKFHAAMNKIIEEWNGEHEISIMVNGDEYPFEC</sequence>
<protein>
    <submittedName>
        <fullName evidence="2">Uncharacterized protein</fullName>
    </submittedName>
</protein>
<dbReference type="WBParaSite" id="PDA_v2.g19139.t1">
    <property type="protein sequence ID" value="PDA_v2.g19139.t1"/>
    <property type="gene ID" value="PDA_v2.g19139"/>
</dbReference>
<organism evidence="1 2">
    <name type="scientific">Panagrolaimus davidi</name>
    <dbReference type="NCBI Taxonomy" id="227884"/>
    <lineage>
        <taxon>Eukaryota</taxon>
        <taxon>Metazoa</taxon>
        <taxon>Ecdysozoa</taxon>
        <taxon>Nematoda</taxon>
        <taxon>Chromadorea</taxon>
        <taxon>Rhabditida</taxon>
        <taxon>Tylenchina</taxon>
        <taxon>Panagrolaimomorpha</taxon>
        <taxon>Panagrolaimoidea</taxon>
        <taxon>Panagrolaimidae</taxon>
        <taxon>Panagrolaimus</taxon>
    </lineage>
</organism>